<dbReference type="SUPFAM" id="SSF82866">
    <property type="entry name" value="Multidrug efflux transporter AcrB transmembrane domain"/>
    <property type="match status" value="2"/>
</dbReference>
<dbReference type="Proteomes" id="UP000266426">
    <property type="component" value="Unassembled WGS sequence"/>
</dbReference>
<proteinExistence type="predicted"/>
<name>A0A3A4QXJ0_9BACT</name>
<organism evidence="2 3">
    <name type="scientific">Candidatus Auribacter fodinae</name>
    <dbReference type="NCBI Taxonomy" id="2093366"/>
    <lineage>
        <taxon>Bacteria</taxon>
        <taxon>Pseudomonadati</taxon>
        <taxon>Candidatus Auribacterota</taxon>
        <taxon>Candidatus Auribacteria</taxon>
        <taxon>Candidatus Auribacterales</taxon>
        <taxon>Candidatus Auribacteraceae</taxon>
        <taxon>Candidatus Auribacter</taxon>
    </lineage>
</organism>
<dbReference type="InterPro" id="IPR027463">
    <property type="entry name" value="AcrB_DN_DC_subdom"/>
</dbReference>
<dbReference type="GO" id="GO:0042910">
    <property type="term" value="F:xenobiotic transmembrane transporter activity"/>
    <property type="evidence" value="ECO:0007669"/>
    <property type="project" value="TreeGrafter"/>
</dbReference>
<keyword evidence="1" id="KW-0472">Membrane</keyword>
<dbReference type="EMBL" id="QZJZ01000087">
    <property type="protein sequence ID" value="RJP57003.1"/>
    <property type="molecule type" value="Genomic_DNA"/>
</dbReference>
<feature type="transmembrane region" description="Helical" evidence="1">
    <location>
        <begin position="432"/>
        <end position="453"/>
    </location>
</feature>
<reference evidence="2 3" key="1">
    <citation type="journal article" date="2017" name="ISME J.">
        <title>Energy and carbon metabolisms in a deep terrestrial subsurface fluid microbial community.</title>
        <authorList>
            <person name="Momper L."/>
            <person name="Jungbluth S.P."/>
            <person name="Lee M.D."/>
            <person name="Amend J.P."/>
        </authorList>
    </citation>
    <scope>NUCLEOTIDE SEQUENCE [LARGE SCALE GENOMIC DNA]</scope>
    <source>
        <strain evidence="2">SURF_26</strain>
    </source>
</reference>
<dbReference type="PANTHER" id="PTHR32063">
    <property type="match status" value="1"/>
</dbReference>
<evidence type="ECO:0000256" key="1">
    <source>
        <dbReference type="SAM" id="Phobius"/>
    </source>
</evidence>
<dbReference type="Pfam" id="PF00873">
    <property type="entry name" value="ACR_tran"/>
    <property type="match status" value="1"/>
</dbReference>
<evidence type="ECO:0000313" key="3">
    <source>
        <dbReference type="Proteomes" id="UP000266426"/>
    </source>
</evidence>
<evidence type="ECO:0000313" key="2">
    <source>
        <dbReference type="EMBL" id="RJP57003.1"/>
    </source>
</evidence>
<comment type="caution">
    <text evidence="2">The sequence shown here is derived from an EMBL/GenBank/DDBJ whole genome shotgun (WGS) entry which is preliminary data.</text>
</comment>
<dbReference type="InterPro" id="IPR001036">
    <property type="entry name" value="Acrflvin-R"/>
</dbReference>
<dbReference type="SUPFAM" id="SSF82714">
    <property type="entry name" value="Multidrug efflux transporter AcrB TolC docking domain, DN and DC subdomains"/>
    <property type="match status" value="2"/>
</dbReference>
<feature type="transmembrane region" description="Helical" evidence="1">
    <location>
        <begin position="894"/>
        <end position="916"/>
    </location>
</feature>
<dbReference type="Gene3D" id="3.30.2090.10">
    <property type="entry name" value="Multidrug efflux transporter AcrB TolC docking domain, DN and DC subdomains"/>
    <property type="match status" value="2"/>
</dbReference>
<dbReference type="Gene3D" id="3.30.70.1430">
    <property type="entry name" value="Multidrug efflux transporter AcrB pore domain"/>
    <property type="match status" value="2"/>
</dbReference>
<feature type="transmembrane region" description="Helical" evidence="1">
    <location>
        <begin position="865"/>
        <end position="882"/>
    </location>
</feature>
<dbReference type="PRINTS" id="PR00702">
    <property type="entry name" value="ACRIFLAVINRP"/>
</dbReference>
<feature type="transmembrane region" description="Helical" evidence="1">
    <location>
        <begin position="523"/>
        <end position="541"/>
    </location>
</feature>
<feature type="transmembrane region" description="Helical" evidence="1">
    <location>
        <begin position="389"/>
        <end position="412"/>
    </location>
</feature>
<dbReference type="SUPFAM" id="SSF82693">
    <property type="entry name" value="Multidrug efflux transporter AcrB pore domain, PN1, PN2, PC1 and PC2 subdomains"/>
    <property type="match status" value="3"/>
</dbReference>
<dbReference type="GO" id="GO:0005886">
    <property type="term" value="C:plasma membrane"/>
    <property type="evidence" value="ECO:0007669"/>
    <property type="project" value="TreeGrafter"/>
</dbReference>
<feature type="transmembrane region" description="Helical" evidence="1">
    <location>
        <begin position="459"/>
        <end position="483"/>
    </location>
</feature>
<feature type="transmembrane region" description="Helical" evidence="1">
    <location>
        <begin position="361"/>
        <end position="383"/>
    </location>
</feature>
<dbReference type="Gene3D" id="1.20.1640.10">
    <property type="entry name" value="Multidrug efflux transporter AcrB transmembrane domain"/>
    <property type="match status" value="2"/>
</dbReference>
<keyword evidence="1" id="KW-0812">Transmembrane</keyword>
<sequence>MGLPAKAVARPVSITMLFAGILIFGFISLGRLPVELSPSQEAGQISIIITVRGGMPPTEIESMITRLVEEAVGTVSNVTSISSSSRESMSIVVLNFESGTDMDFASLEVREKFSRIKNKLPQEANKPVIAKWEYSQNSTVIMSVTSNKYVPEMLRRKVDESFKSNLTRIDGVANVEVWGGRERKILVDMDQSKLMALKVSYEDVMNVLGANNFNLLVGEIENEQDKLLIRTLGLFNSVEDIQQIGIAKSKENKIIRVKDVADVYDGYLESTAYSRVNLYETVSIYVSKESAANTLQITKKIRQEVAKILNQLDDDIKITYLYDQGEFIELAITSVKNSLIIGALLAMAVLLLFLRDIASTTVIAMSIPISVVATFIFMDFFGITLNTMTLSGLALGTGMLVDNSIVVLENIFHRRNKGASAREAAIVGSEQVWLAILASTITTIAVFLPMIFIDRDIRMLYSGLALTVTFSILASLFVSLSLVPMAYTQFSKVCRFTQKRELLQKLSQKIYQEILVVSIRYRYLFLIVIFLLFALSVFRVTNMGMELSGRMSKDQFSINMTPPSGTKLEKVDTTVREIEAWLSDIPEIQTISSNVKRDDPKILVTLVPEHKRSRTKDEIIDVLREKTDQIPKFFIYYYTGAQESESKEIVIDVYGFDYEKLRTLANAMAKNISVLNYLKDIKLRMRDPRPEYSLVVDKQRASLYGMTVKEVADVIHGQMRGLRATKFHSEASEIETITRLREEDRKTISDLEHLILTTKNGQRLFLKQIAGFIPSKGPTEVYRKNKNRFIQVTASIGEKDLGSVAADVEKILDKMTFPKDYFYRFGGDYPLLVKSRNQLSGAIAVTIILVYMILASLFQSYYQPFIIMISVPLATVGVVLALEITDRPLSTSVFMGMIMLAGIVVNNAIILVDHANALKEQGKKRFHIIIQAGKDRLRPIFMTTTTTILGLIPMAMDVSKAADLWAPLAITVMGGLISSTFLTLIVVPNIYILFEDVKELLVHILSRFKKDKFLEERVVYE</sequence>
<feature type="transmembrane region" description="Helical" evidence="1">
    <location>
        <begin position="839"/>
        <end position="858"/>
    </location>
</feature>
<feature type="transmembrane region" description="Helical" evidence="1">
    <location>
        <begin position="12"/>
        <end position="30"/>
    </location>
</feature>
<dbReference type="Gene3D" id="3.30.70.1440">
    <property type="entry name" value="Multidrug efflux transporter AcrB pore domain"/>
    <property type="match status" value="1"/>
</dbReference>
<keyword evidence="1" id="KW-1133">Transmembrane helix</keyword>
<protein>
    <submittedName>
        <fullName evidence="2">Efflux RND transporter permease subunit</fullName>
    </submittedName>
</protein>
<dbReference type="Gene3D" id="3.30.70.1320">
    <property type="entry name" value="Multidrug efflux transporter AcrB pore domain like"/>
    <property type="match status" value="1"/>
</dbReference>
<gene>
    <name evidence="2" type="ORF">C4541_11035</name>
</gene>
<accession>A0A3A4QXJ0</accession>
<feature type="transmembrane region" description="Helical" evidence="1">
    <location>
        <begin position="968"/>
        <end position="994"/>
    </location>
</feature>
<feature type="transmembrane region" description="Helical" evidence="1">
    <location>
        <begin position="337"/>
        <end position="354"/>
    </location>
</feature>
<feature type="transmembrane region" description="Helical" evidence="1">
    <location>
        <begin position="937"/>
        <end position="956"/>
    </location>
</feature>
<dbReference type="PANTHER" id="PTHR32063:SF0">
    <property type="entry name" value="SWARMING MOTILITY PROTEIN SWRC"/>
    <property type="match status" value="1"/>
</dbReference>
<dbReference type="AlphaFoldDB" id="A0A3A4QXJ0"/>